<evidence type="ECO:0000256" key="8">
    <source>
        <dbReference type="ARBA" id="ARBA00023136"/>
    </source>
</evidence>
<proteinExistence type="inferred from homology"/>
<dbReference type="GO" id="GO:0008320">
    <property type="term" value="F:protein transmembrane transporter activity"/>
    <property type="evidence" value="ECO:0007669"/>
    <property type="project" value="TreeGrafter"/>
</dbReference>
<reference evidence="12" key="1">
    <citation type="submission" date="2021-01" db="UniProtKB">
        <authorList>
            <consortium name="EnsemblMetazoa"/>
        </authorList>
    </citation>
    <scope>IDENTIFICATION</scope>
</reference>
<comment type="subcellular location">
    <subcellularLocation>
        <location evidence="1">Mitochondrion outer membrane</location>
        <topology evidence="1">Single-pass membrane protein</topology>
    </subcellularLocation>
</comment>
<keyword evidence="5 10" id="KW-0802">TPR repeat</keyword>
<dbReference type="Proteomes" id="UP000594262">
    <property type="component" value="Unplaced"/>
</dbReference>
<keyword evidence="13" id="KW-1185">Reference proteome</keyword>
<keyword evidence="7" id="KW-0496">Mitochondrion</keyword>
<evidence type="ECO:0000256" key="4">
    <source>
        <dbReference type="ARBA" id="ARBA00022787"/>
    </source>
</evidence>
<evidence type="ECO:0000256" key="6">
    <source>
        <dbReference type="ARBA" id="ARBA00022989"/>
    </source>
</evidence>
<dbReference type="AlphaFoldDB" id="A0A7M5V912"/>
<keyword evidence="6" id="KW-1133">Transmembrane helix</keyword>
<feature type="region of interest" description="Disordered" evidence="11">
    <location>
        <begin position="71"/>
        <end position="111"/>
    </location>
</feature>
<evidence type="ECO:0000256" key="3">
    <source>
        <dbReference type="ARBA" id="ARBA00022737"/>
    </source>
</evidence>
<evidence type="ECO:0008006" key="14">
    <source>
        <dbReference type="Google" id="ProtNLM"/>
    </source>
</evidence>
<dbReference type="PANTHER" id="PTHR46208:SF1">
    <property type="entry name" value="MITOCHONDRIAL IMPORT RECEPTOR SUBUNIT TOM70"/>
    <property type="match status" value="1"/>
</dbReference>
<evidence type="ECO:0000256" key="1">
    <source>
        <dbReference type="ARBA" id="ARBA00004572"/>
    </source>
</evidence>
<evidence type="ECO:0000256" key="5">
    <source>
        <dbReference type="ARBA" id="ARBA00022803"/>
    </source>
</evidence>
<evidence type="ECO:0000256" key="11">
    <source>
        <dbReference type="SAM" id="MobiDB-lite"/>
    </source>
</evidence>
<dbReference type="PROSITE" id="PS50005">
    <property type="entry name" value="TPR"/>
    <property type="match status" value="3"/>
</dbReference>
<dbReference type="Pfam" id="PF00515">
    <property type="entry name" value="TPR_1"/>
    <property type="match status" value="1"/>
</dbReference>
<dbReference type="OrthoDB" id="66418at2759"/>
<dbReference type="SMART" id="SM00028">
    <property type="entry name" value="TPR"/>
    <property type="match status" value="9"/>
</dbReference>
<name>A0A7M5V912_9CNID</name>
<dbReference type="InterPro" id="IPR011990">
    <property type="entry name" value="TPR-like_helical_dom_sf"/>
</dbReference>
<keyword evidence="2" id="KW-0812">Transmembrane</keyword>
<dbReference type="GeneID" id="136805951"/>
<dbReference type="GO" id="GO:0045039">
    <property type="term" value="P:protein insertion into mitochondrial inner membrane"/>
    <property type="evidence" value="ECO:0007669"/>
    <property type="project" value="TreeGrafter"/>
</dbReference>
<feature type="repeat" description="TPR" evidence="10">
    <location>
        <begin position="110"/>
        <end position="143"/>
    </location>
</feature>
<evidence type="ECO:0000256" key="9">
    <source>
        <dbReference type="ARBA" id="ARBA00038030"/>
    </source>
</evidence>
<dbReference type="EnsemblMetazoa" id="CLYHEMT004562.1">
    <property type="protein sequence ID" value="CLYHEMP004562.1"/>
    <property type="gene ID" value="CLYHEMG004562"/>
</dbReference>
<dbReference type="GO" id="GO:0030150">
    <property type="term" value="P:protein import into mitochondrial matrix"/>
    <property type="evidence" value="ECO:0007669"/>
    <property type="project" value="TreeGrafter"/>
</dbReference>
<protein>
    <recommendedName>
        <fullName evidence="14">Mitochondrial import receptor subunit TOM70</fullName>
    </recommendedName>
</protein>
<dbReference type="GO" id="GO:0005741">
    <property type="term" value="C:mitochondrial outer membrane"/>
    <property type="evidence" value="ECO:0007669"/>
    <property type="project" value="UniProtKB-SubCell"/>
</dbReference>
<dbReference type="Pfam" id="PF13181">
    <property type="entry name" value="TPR_8"/>
    <property type="match status" value="1"/>
</dbReference>
<keyword evidence="8" id="KW-0472">Membrane</keyword>
<keyword evidence="3" id="KW-0677">Repeat</keyword>
<comment type="similarity">
    <text evidence="9">Belongs to the Tom70 family.</text>
</comment>
<evidence type="ECO:0000256" key="7">
    <source>
        <dbReference type="ARBA" id="ARBA00023128"/>
    </source>
</evidence>
<evidence type="ECO:0000256" key="2">
    <source>
        <dbReference type="ARBA" id="ARBA00022692"/>
    </source>
</evidence>
<feature type="repeat" description="TPR" evidence="10">
    <location>
        <begin position="459"/>
        <end position="492"/>
    </location>
</feature>
<dbReference type="SUPFAM" id="SSF48452">
    <property type="entry name" value="TPR-like"/>
    <property type="match status" value="2"/>
</dbReference>
<evidence type="ECO:0000256" key="10">
    <source>
        <dbReference type="PROSITE-ProRule" id="PRU00339"/>
    </source>
</evidence>
<dbReference type="GO" id="GO:0030943">
    <property type="term" value="F:mitochondrion targeting sequence binding"/>
    <property type="evidence" value="ECO:0007669"/>
    <property type="project" value="TreeGrafter"/>
</dbReference>
<dbReference type="InterPro" id="IPR019734">
    <property type="entry name" value="TPR_rpt"/>
</dbReference>
<feature type="repeat" description="TPR" evidence="10">
    <location>
        <begin position="384"/>
        <end position="417"/>
    </location>
</feature>
<feature type="compositionally biased region" description="Basic and acidic residues" evidence="11">
    <location>
        <begin position="90"/>
        <end position="111"/>
    </location>
</feature>
<dbReference type="RefSeq" id="XP_066918644.1">
    <property type="nucleotide sequence ID" value="XM_067062543.1"/>
</dbReference>
<sequence length="595" mass="66454">MPLPTGFSVPAPKLAAPPVATPPVPVPPVAEAVEKPSLSAKDLALYVGVPVATLCVAGGLYYYYTKSDDDAKDATDGGEGAPVAVVAPMESDKGKQETVEEDTRTPLEKAEGAKGKGNKYFKAGRFDQAIECYTKAIEHCPTDQPLEMSTYYQNRAAAHEQLKKWKEVIVDTTKAISLNPKYAKALARRAKAHDVTNEKRLALEDITAVCLLEGFSNQNNMILADRILKTFGKELAEAHFKARPRILPSATFVRSYLDSFNEDLFAINVAEEDKGKTKYEEISTKMKNKDYDNVIMLCTQEIDGLGPYKNRCLLLRATLYTLMSDIEKAVTDFDAVIELDDSEENKKFKIDALIKRGSLKMQQADDKGCFADFDKAIAIDEDNPNIHHHRGQLYFLTERLQEGRNEFEKTIELDKNFVAPRLQLGYCICKQAMQAMSPTMMKEADAVLEETTRLFPNCPEAWSLHGQLLQDQQKLEPALEKLEKAISMAPENPTTYVYKALLLLQWKQDTEGAIKLIKEAVRLDDKCDFAFETLATLEVQRGNNEEAIRLFGRAVDLVRTEAEMANTFSLMEAAKAQSKVTKLYGITLPKMPGMM</sequence>
<evidence type="ECO:0000313" key="12">
    <source>
        <dbReference type="EnsemblMetazoa" id="CLYHEMP004562.1"/>
    </source>
</evidence>
<organism evidence="12 13">
    <name type="scientific">Clytia hemisphaerica</name>
    <dbReference type="NCBI Taxonomy" id="252671"/>
    <lineage>
        <taxon>Eukaryota</taxon>
        <taxon>Metazoa</taxon>
        <taxon>Cnidaria</taxon>
        <taxon>Hydrozoa</taxon>
        <taxon>Hydroidolina</taxon>
        <taxon>Leptothecata</taxon>
        <taxon>Obeliida</taxon>
        <taxon>Clytiidae</taxon>
        <taxon>Clytia</taxon>
    </lineage>
</organism>
<dbReference type="Gene3D" id="1.25.40.10">
    <property type="entry name" value="Tetratricopeptide repeat domain"/>
    <property type="match status" value="2"/>
</dbReference>
<dbReference type="PANTHER" id="PTHR46208">
    <property type="entry name" value="MITOCHONDRIAL IMPORT RECEPTOR SUBUNIT TOM70"/>
    <property type="match status" value="1"/>
</dbReference>
<keyword evidence="4" id="KW-1000">Mitochondrion outer membrane</keyword>
<accession>A0A7M5V912</accession>
<evidence type="ECO:0000313" key="13">
    <source>
        <dbReference type="Proteomes" id="UP000594262"/>
    </source>
</evidence>